<feature type="region of interest" description="Disordered" evidence="1">
    <location>
        <begin position="1"/>
        <end position="67"/>
    </location>
</feature>
<feature type="compositionally biased region" description="Low complexity" evidence="1">
    <location>
        <begin position="25"/>
        <end position="34"/>
    </location>
</feature>
<feature type="compositionally biased region" description="Basic and acidic residues" evidence="1">
    <location>
        <begin position="199"/>
        <end position="224"/>
    </location>
</feature>
<sequence>MAVHKKKAASATKENVAPVLAKSSKNVTKTMKAKAAVKEAVKASQVKGKAKQPNTTSKGKKCSDDKDAEIAKLQAENASLRKASTEQEEPKIPCPPQVGRNLPLRTAMELDDDPVFYNAICRTVLRLADHAGLDHDTLWFNQPKAQIVRICQLAMKKQPYLKRFAHSWATEAILKTICKHRRDYARRPGVRIQGKRACGRKEDDENEGNRESDKVSSKCESKMR</sequence>
<proteinExistence type="predicted"/>
<evidence type="ECO:0000313" key="2">
    <source>
        <dbReference type="EMBL" id="KIL64662.1"/>
    </source>
</evidence>
<evidence type="ECO:0000256" key="1">
    <source>
        <dbReference type="SAM" id="MobiDB-lite"/>
    </source>
</evidence>
<feature type="region of interest" description="Disordered" evidence="1">
    <location>
        <begin position="79"/>
        <end position="98"/>
    </location>
</feature>
<dbReference type="STRING" id="946122.A0A0C2WSJ5"/>
<dbReference type="Proteomes" id="UP000054549">
    <property type="component" value="Unassembled WGS sequence"/>
</dbReference>
<evidence type="ECO:0000313" key="3">
    <source>
        <dbReference type="Proteomes" id="UP000054549"/>
    </source>
</evidence>
<dbReference type="InParanoid" id="A0A0C2WSJ5"/>
<gene>
    <name evidence="2" type="ORF">M378DRAFT_178767</name>
</gene>
<feature type="region of interest" description="Disordered" evidence="1">
    <location>
        <begin position="193"/>
        <end position="224"/>
    </location>
</feature>
<protein>
    <submittedName>
        <fullName evidence="2">Uncharacterized protein</fullName>
    </submittedName>
</protein>
<organism evidence="2 3">
    <name type="scientific">Amanita muscaria (strain Koide BX008)</name>
    <dbReference type="NCBI Taxonomy" id="946122"/>
    <lineage>
        <taxon>Eukaryota</taxon>
        <taxon>Fungi</taxon>
        <taxon>Dikarya</taxon>
        <taxon>Basidiomycota</taxon>
        <taxon>Agaricomycotina</taxon>
        <taxon>Agaricomycetes</taxon>
        <taxon>Agaricomycetidae</taxon>
        <taxon>Agaricales</taxon>
        <taxon>Pluteineae</taxon>
        <taxon>Amanitaceae</taxon>
        <taxon>Amanita</taxon>
    </lineage>
</organism>
<dbReference type="EMBL" id="KN818248">
    <property type="protein sequence ID" value="KIL64662.1"/>
    <property type="molecule type" value="Genomic_DNA"/>
</dbReference>
<reference evidence="2 3" key="1">
    <citation type="submission" date="2014-04" db="EMBL/GenBank/DDBJ databases">
        <title>Evolutionary Origins and Diversification of the Mycorrhizal Mutualists.</title>
        <authorList>
            <consortium name="DOE Joint Genome Institute"/>
            <consortium name="Mycorrhizal Genomics Consortium"/>
            <person name="Kohler A."/>
            <person name="Kuo A."/>
            <person name="Nagy L.G."/>
            <person name="Floudas D."/>
            <person name="Copeland A."/>
            <person name="Barry K.W."/>
            <person name="Cichocki N."/>
            <person name="Veneault-Fourrey C."/>
            <person name="LaButti K."/>
            <person name="Lindquist E.A."/>
            <person name="Lipzen A."/>
            <person name="Lundell T."/>
            <person name="Morin E."/>
            <person name="Murat C."/>
            <person name="Riley R."/>
            <person name="Ohm R."/>
            <person name="Sun H."/>
            <person name="Tunlid A."/>
            <person name="Henrissat B."/>
            <person name="Grigoriev I.V."/>
            <person name="Hibbett D.S."/>
            <person name="Martin F."/>
        </authorList>
    </citation>
    <scope>NUCLEOTIDE SEQUENCE [LARGE SCALE GENOMIC DNA]</scope>
    <source>
        <strain evidence="2 3">Koide BX008</strain>
    </source>
</reference>
<dbReference type="OrthoDB" id="2755069at2759"/>
<name>A0A0C2WSJ5_AMAMK</name>
<accession>A0A0C2WSJ5</accession>
<dbReference type="AlphaFoldDB" id="A0A0C2WSJ5"/>
<keyword evidence="3" id="KW-1185">Reference proteome</keyword>
<dbReference type="HOGENOM" id="CLU_081612_0_0_1"/>